<reference evidence="3 4" key="1">
    <citation type="journal article" date="2020" name="Nature">
        <title>Six reference-quality genomes reveal evolution of bat adaptations.</title>
        <authorList>
            <person name="Jebb D."/>
            <person name="Huang Z."/>
            <person name="Pippel M."/>
            <person name="Hughes G.M."/>
            <person name="Lavrichenko K."/>
            <person name="Devanna P."/>
            <person name="Winkler S."/>
            <person name="Jermiin L.S."/>
            <person name="Skirmuntt E.C."/>
            <person name="Katzourakis A."/>
            <person name="Burkitt-Gray L."/>
            <person name="Ray D.A."/>
            <person name="Sullivan K.A.M."/>
            <person name="Roscito J.G."/>
            <person name="Kirilenko B.M."/>
            <person name="Davalos L.M."/>
            <person name="Corthals A.P."/>
            <person name="Power M.L."/>
            <person name="Jones G."/>
            <person name="Ransome R.D."/>
            <person name="Dechmann D.K.N."/>
            <person name="Locatelli A.G."/>
            <person name="Puechmaille S.J."/>
            <person name="Fedrigo O."/>
            <person name="Jarvis E.D."/>
            <person name="Hiller M."/>
            <person name="Vernes S.C."/>
            <person name="Myers E.W."/>
            <person name="Teeling E.C."/>
        </authorList>
    </citation>
    <scope>NUCLEOTIDE SEQUENCE [LARGE SCALE GENOMIC DNA]</scope>
    <source>
        <strain evidence="3">MRouAeg1</strain>
        <tissue evidence="3">Muscle</tissue>
    </source>
</reference>
<dbReference type="AlphaFoldDB" id="A0A7J8EZX0"/>
<protein>
    <submittedName>
        <fullName evidence="3">Uncharacterized protein</fullName>
    </submittedName>
</protein>
<evidence type="ECO:0000313" key="4">
    <source>
        <dbReference type="Proteomes" id="UP000593571"/>
    </source>
</evidence>
<proteinExistence type="predicted"/>
<organism evidence="3 4">
    <name type="scientific">Rousettus aegyptiacus</name>
    <name type="common">Egyptian fruit bat</name>
    <name type="synonym">Pteropus aegyptiacus</name>
    <dbReference type="NCBI Taxonomy" id="9407"/>
    <lineage>
        <taxon>Eukaryota</taxon>
        <taxon>Metazoa</taxon>
        <taxon>Chordata</taxon>
        <taxon>Craniata</taxon>
        <taxon>Vertebrata</taxon>
        <taxon>Euteleostomi</taxon>
        <taxon>Mammalia</taxon>
        <taxon>Eutheria</taxon>
        <taxon>Laurasiatheria</taxon>
        <taxon>Chiroptera</taxon>
        <taxon>Yinpterochiroptera</taxon>
        <taxon>Pteropodoidea</taxon>
        <taxon>Pteropodidae</taxon>
        <taxon>Rousettinae</taxon>
        <taxon>Rousettus</taxon>
    </lineage>
</organism>
<dbReference type="Proteomes" id="UP000593571">
    <property type="component" value="Unassembled WGS sequence"/>
</dbReference>
<sequence>MSEEAHSRHTEQRVQTRALGQDRAGLVLGTERWPGRPNVIGEEEAGVECGWSGQQIPELAGPWKALGRNSNFILRAVGSHWCVLGRGGGKMDVIRSASLQHSPGSCMNHICEGEQRGGEEPLRRLLHLSIGAKQCLDGGGGGSGLVQNYLVRSSIHLCIGPPIHPSIHPPIHPPIHPSIHHPSIHPSIHPSTHPPTYSFSKHL</sequence>
<gene>
    <name evidence="3" type="ORF">HJG63_012198</name>
</gene>
<feature type="compositionally biased region" description="Low complexity" evidence="2">
    <location>
        <begin position="184"/>
        <end position="196"/>
    </location>
</feature>
<dbReference type="InterPro" id="IPR051860">
    <property type="entry name" value="Plasmodium_CSP_Invasion"/>
</dbReference>
<dbReference type="PANTHER" id="PTHR44826:SF3">
    <property type="entry name" value="SPORE COAT PROTEIN SP85"/>
    <property type="match status" value="1"/>
</dbReference>
<accession>A0A7J8EZX0</accession>
<evidence type="ECO:0000313" key="3">
    <source>
        <dbReference type="EMBL" id="KAF6440963.1"/>
    </source>
</evidence>
<feature type="region of interest" description="Disordered" evidence="2">
    <location>
        <begin position="178"/>
        <end position="203"/>
    </location>
</feature>
<dbReference type="EMBL" id="JACASE010000008">
    <property type="protein sequence ID" value="KAF6440963.1"/>
    <property type="molecule type" value="Genomic_DNA"/>
</dbReference>
<evidence type="ECO:0000256" key="1">
    <source>
        <dbReference type="ARBA" id="ARBA00022737"/>
    </source>
</evidence>
<evidence type="ECO:0000256" key="2">
    <source>
        <dbReference type="SAM" id="MobiDB-lite"/>
    </source>
</evidence>
<dbReference type="PANTHER" id="PTHR44826">
    <property type="entry name" value="SPORE COAT PROTEIN SP85"/>
    <property type="match status" value="1"/>
</dbReference>
<name>A0A7J8EZX0_ROUAE</name>
<keyword evidence="4" id="KW-1185">Reference proteome</keyword>
<keyword evidence="1" id="KW-0677">Repeat</keyword>
<comment type="caution">
    <text evidence="3">The sequence shown here is derived from an EMBL/GenBank/DDBJ whole genome shotgun (WGS) entry which is preliminary data.</text>
</comment>